<dbReference type="Gene3D" id="1.20.1600.10">
    <property type="entry name" value="Outer membrane efflux proteins (OEP)"/>
    <property type="match status" value="1"/>
</dbReference>
<dbReference type="GO" id="GO:0009279">
    <property type="term" value="C:cell outer membrane"/>
    <property type="evidence" value="ECO:0007669"/>
    <property type="project" value="UniProtKB-SubCell"/>
</dbReference>
<evidence type="ECO:0000256" key="1">
    <source>
        <dbReference type="ARBA" id="ARBA00004442"/>
    </source>
</evidence>
<dbReference type="PANTHER" id="PTHR30026">
    <property type="entry name" value="OUTER MEMBRANE PROTEIN TOLC"/>
    <property type="match status" value="1"/>
</dbReference>
<dbReference type="InterPro" id="IPR003423">
    <property type="entry name" value="OMP_efflux"/>
</dbReference>
<name>A0A5K7SF62_9BACT</name>
<keyword evidence="8" id="KW-0732">Signal</keyword>
<gene>
    <name evidence="9" type="ORF">AQPE_4316</name>
</gene>
<protein>
    <submittedName>
        <fullName evidence="9">Outer membrane efflux protein</fullName>
    </submittedName>
</protein>
<keyword evidence="10" id="KW-1185">Reference proteome</keyword>
<evidence type="ECO:0000313" key="10">
    <source>
        <dbReference type="Proteomes" id="UP001193389"/>
    </source>
</evidence>
<dbReference type="Pfam" id="PF02321">
    <property type="entry name" value="OEP"/>
    <property type="match status" value="1"/>
</dbReference>
<keyword evidence="7" id="KW-0998">Cell outer membrane</keyword>
<keyword evidence="4" id="KW-1134">Transmembrane beta strand</keyword>
<dbReference type="GO" id="GO:0015562">
    <property type="term" value="F:efflux transmembrane transporter activity"/>
    <property type="evidence" value="ECO:0007669"/>
    <property type="project" value="InterPro"/>
</dbReference>
<keyword evidence="5" id="KW-0812">Transmembrane</keyword>
<evidence type="ECO:0000256" key="7">
    <source>
        <dbReference type="ARBA" id="ARBA00023237"/>
    </source>
</evidence>
<dbReference type="SUPFAM" id="SSF56954">
    <property type="entry name" value="Outer membrane efflux proteins (OEP)"/>
    <property type="match status" value="1"/>
</dbReference>
<evidence type="ECO:0000256" key="3">
    <source>
        <dbReference type="ARBA" id="ARBA00022448"/>
    </source>
</evidence>
<feature type="chain" id="PRO_5024297626" evidence="8">
    <location>
        <begin position="23"/>
        <end position="456"/>
    </location>
</feature>
<dbReference type="EMBL" id="AP018694">
    <property type="protein sequence ID" value="BBE20125.1"/>
    <property type="molecule type" value="Genomic_DNA"/>
</dbReference>
<dbReference type="AlphaFoldDB" id="A0A5K7SF62"/>
<accession>A0A5K7SF62</accession>
<comment type="subcellular location">
    <subcellularLocation>
        <location evidence="1">Cell outer membrane</location>
    </subcellularLocation>
</comment>
<evidence type="ECO:0000256" key="4">
    <source>
        <dbReference type="ARBA" id="ARBA00022452"/>
    </source>
</evidence>
<organism evidence="9 10">
    <name type="scientific">Aquipluma nitroreducens</name>
    <dbReference type="NCBI Taxonomy" id="2010828"/>
    <lineage>
        <taxon>Bacteria</taxon>
        <taxon>Pseudomonadati</taxon>
        <taxon>Bacteroidota</taxon>
        <taxon>Bacteroidia</taxon>
        <taxon>Marinilabiliales</taxon>
        <taxon>Prolixibacteraceae</taxon>
        <taxon>Aquipluma</taxon>
    </lineage>
</organism>
<proteinExistence type="inferred from homology"/>
<evidence type="ECO:0000256" key="2">
    <source>
        <dbReference type="ARBA" id="ARBA00007613"/>
    </source>
</evidence>
<keyword evidence="3" id="KW-0813">Transport</keyword>
<comment type="similarity">
    <text evidence="2">Belongs to the outer membrane factor (OMF) (TC 1.B.17) family.</text>
</comment>
<dbReference type="Proteomes" id="UP001193389">
    <property type="component" value="Chromosome"/>
</dbReference>
<sequence>MKKGIIIYFLMSLALWNTTSFAQKALTLNDAIRIALDQNPNIKINESQIKEADAKHDQVNSNFLPQAEILSKYFYSNNTAGLFPLEGSSVPVLSSGTPTGEDIIMHSKAPFSILDRDILTMDMNMTYTLYAGGKRKNALESTNALKEAYQKDFRETEGNLSLNVKTAFYNVLFLDEVLKVNEQALSQIQEHLAMAEKSYQEGVRSEFDVLMFKAKLKDFESRLFELKSKKEITLDALKVLLNLSDTTSIICIGSISNPIDCSMLSSGQLSDSINTGNNKIQSLKAMKSVLDYKEKIEKAENLPTLFAFGNYHIYHGLDTPPFDQAWRQGYAIGVGIRINLFDGNLSKSKAQEIKAGIEKLEAYEESFKLQFKNKYLTSIQHIYSLNAQRESVLTNVEVANKAYEIALVGYKNSVITTIELNDAQLNIIKINIQLLNIEKDTLLEYANLQYLLGVIY</sequence>
<evidence type="ECO:0000313" key="9">
    <source>
        <dbReference type="EMBL" id="BBE20125.1"/>
    </source>
</evidence>
<dbReference type="GO" id="GO:0015288">
    <property type="term" value="F:porin activity"/>
    <property type="evidence" value="ECO:0007669"/>
    <property type="project" value="TreeGrafter"/>
</dbReference>
<evidence type="ECO:0000256" key="8">
    <source>
        <dbReference type="SAM" id="SignalP"/>
    </source>
</evidence>
<dbReference type="KEGG" id="anf:AQPE_4316"/>
<dbReference type="PANTHER" id="PTHR30026:SF20">
    <property type="entry name" value="OUTER MEMBRANE PROTEIN TOLC"/>
    <property type="match status" value="1"/>
</dbReference>
<evidence type="ECO:0000256" key="5">
    <source>
        <dbReference type="ARBA" id="ARBA00022692"/>
    </source>
</evidence>
<feature type="signal peptide" evidence="8">
    <location>
        <begin position="1"/>
        <end position="22"/>
    </location>
</feature>
<dbReference type="InterPro" id="IPR051906">
    <property type="entry name" value="TolC-like"/>
</dbReference>
<evidence type="ECO:0000256" key="6">
    <source>
        <dbReference type="ARBA" id="ARBA00023136"/>
    </source>
</evidence>
<dbReference type="RefSeq" id="WP_318348299.1">
    <property type="nucleotide sequence ID" value="NZ_AP018694.1"/>
</dbReference>
<reference evidence="9" key="1">
    <citation type="journal article" date="2020" name="Int. J. Syst. Evol. Microbiol.">
        <title>Aquipluma nitroreducens gen. nov. sp. nov., a novel facultatively anaerobic bacterium isolated from a freshwater lake.</title>
        <authorList>
            <person name="Watanabe M."/>
            <person name="Kojima H."/>
            <person name="Fukui M."/>
        </authorList>
    </citation>
    <scope>NUCLEOTIDE SEQUENCE</scope>
    <source>
        <strain evidence="9">MeG22</strain>
    </source>
</reference>
<dbReference type="GO" id="GO:1990281">
    <property type="term" value="C:efflux pump complex"/>
    <property type="evidence" value="ECO:0007669"/>
    <property type="project" value="TreeGrafter"/>
</dbReference>
<keyword evidence="6" id="KW-0472">Membrane</keyword>